<gene>
    <name evidence="1" type="ordered locus">Igni_0940</name>
</gene>
<dbReference type="eggNOG" id="arCOG09416">
    <property type="taxonomic scope" value="Archaea"/>
</dbReference>
<dbReference type="EMBL" id="CP000816">
    <property type="protein sequence ID" value="ABU82120.1"/>
    <property type="molecule type" value="Genomic_DNA"/>
</dbReference>
<dbReference type="AlphaFoldDB" id="A8AB18"/>
<dbReference type="Proteomes" id="UP000000262">
    <property type="component" value="Chromosome"/>
</dbReference>
<dbReference type="KEGG" id="iho:Igni_0940"/>
<reference evidence="1 2" key="1">
    <citation type="journal article" date="2008" name="Genome Biol.">
        <title>A genomic analysis of the archaeal system Ignicoccus hospitalis-Nanoarchaeum equitans.</title>
        <authorList>
            <person name="Podar M."/>
            <person name="Anderson I."/>
            <person name="Makarova K.S."/>
            <person name="Elkins J.G."/>
            <person name="Ivanova N."/>
            <person name="Wall M.A."/>
            <person name="Lykidis A."/>
            <person name="Mavromatis K."/>
            <person name="Sun H."/>
            <person name="Hudson M.E."/>
            <person name="Chen W."/>
            <person name="Deciu C."/>
            <person name="Hutchison D."/>
            <person name="Eads J.R."/>
            <person name="Anderson A."/>
            <person name="Fernandes F."/>
            <person name="Szeto E."/>
            <person name="Lapidus A."/>
            <person name="Kyrpides N.C."/>
            <person name="Saier M.H.Jr."/>
            <person name="Richardson P.M."/>
            <person name="Rachel R."/>
            <person name="Huber H."/>
            <person name="Eisen J.A."/>
            <person name="Koonin E.V."/>
            <person name="Keller M."/>
            <person name="Stetter K.O."/>
        </authorList>
    </citation>
    <scope>NUCLEOTIDE SEQUENCE [LARGE SCALE GENOMIC DNA]</scope>
    <source>
        <strain evidence="2">KIN4/I / DSM 18386 / JCM 14125</strain>
    </source>
</reference>
<protein>
    <submittedName>
        <fullName evidence="1">Uncharacterized protein</fullName>
    </submittedName>
</protein>
<accession>A8AB18</accession>
<proteinExistence type="predicted"/>
<sequence>MPEVAEARGLTFIKGPGLDHVIEEKGIKRIVVLDPYFGDIYGDYLFAGYEVVEEFPKATLPDVVGFHTAAVLLSKKPAVVVCGFDPLRCAVALAAYLIKEEKVSVEEAVEEAEERLSSLYGAARVPRVPKRGLEAYARLASLFGDYLDAIMALGLNYEFGKGGLHWGEAVTWANSMEYDDPLFLATALHFLAEGHGKRDEVFQRRLEVVRREALEEMLGEEGLEALELVREFAEGKLRELEFVEALQPGEGYVRDVERRGDEVVVRCIGCEAVKGLNELLPLERAGVRKVSFERVTV</sequence>
<evidence type="ECO:0000313" key="1">
    <source>
        <dbReference type="EMBL" id="ABU82120.1"/>
    </source>
</evidence>
<dbReference type="STRING" id="453591.Igni_0940"/>
<dbReference type="HOGENOM" id="CLU_864975_0_0_2"/>
<evidence type="ECO:0000313" key="2">
    <source>
        <dbReference type="Proteomes" id="UP000000262"/>
    </source>
</evidence>
<organism evidence="1 2">
    <name type="scientific">Ignicoccus hospitalis (strain KIN4/I / DSM 18386 / JCM 14125)</name>
    <dbReference type="NCBI Taxonomy" id="453591"/>
    <lineage>
        <taxon>Archaea</taxon>
        <taxon>Thermoproteota</taxon>
        <taxon>Thermoprotei</taxon>
        <taxon>Desulfurococcales</taxon>
        <taxon>Desulfurococcaceae</taxon>
        <taxon>Ignicoccus</taxon>
    </lineage>
</organism>
<name>A8AB18_IGNH4</name>
<keyword evidence="2" id="KW-1185">Reference proteome</keyword>